<keyword evidence="2" id="KW-0963">Cytoplasm</keyword>
<comment type="similarity">
    <text evidence="6">Belongs to the methyltransferase superfamily. RlmI family.</text>
</comment>
<evidence type="ECO:0000256" key="5">
    <source>
        <dbReference type="ARBA" id="ARBA00022691"/>
    </source>
</evidence>
<dbReference type="RefSeq" id="WP_227118807.1">
    <property type="nucleotide sequence ID" value="NZ_LT598928.1"/>
</dbReference>
<proteinExistence type="inferred from homology"/>
<dbReference type="EMBL" id="FLUP01000001">
    <property type="protein sequence ID" value="SBW08484.1"/>
    <property type="molecule type" value="Genomic_DNA"/>
</dbReference>
<keyword evidence="3" id="KW-0489">Methyltransferase</keyword>
<evidence type="ECO:0000259" key="7">
    <source>
        <dbReference type="Pfam" id="PF10672"/>
    </source>
</evidence>
<dbReference type="PANTHER" id="PTHR42873">
    <property type="entry name" value="RIBOSOMAL RNA LARGE SUBUNIT METHYLTRANSFERASE"/>
    <property type="match status" value="1"/>
</dbReference>
<dbReference type="SUPFAM" id="SSF88697">
    <property type="entry name" value="PUA domain-like"/>
    <property type="match status" value="1"/>
</dbReference>
<evidence type="ECO:0000256" key="2">
    <source>
        <dbReference type="ARBA" id="ARBA00022490"/>
    </source>
</evidence>
<name>A0A212K9T0_9BACT</name>
<evidence type="ECO:0000313" key="9">
    <source>
        <dbReference type="EMBL" id="SBW08484.1"/>
    </source>
</evidence>
<dbReference type="PANTHER" id="PTHR42873:SF1">
    <property type="entry name" value="S-ADENOSYLMETHIONINE-DEPENDENT METHYLTRANSFERASE DOMAIN-CONTAINING PROTEIN"/>
    <property type="match status" value="1"/>
</dbReference>
<dbReference type="GO" id="GO:0032259">
    <property type="term" value="P:methylation"/>
    <property type="evidence" value="ECO:0007669"/>
    <property type="project" value="UniProtKB-KW"/>
</dbReference>
<dbReference type="InterPro" id="IPR041532">
    <property type="entry name" value="RlmI-like_PUA"/>
</dbReference>
<feature type="domain" description="RlmI-like PUA" evidence="8">
    <location>
        <begin position="6"/>
        <end position="70"/>
    </location>
</feature>
<evidence type="ECO:0000256" key="1">
    <source>
        <dbReference type="ARBA" id="ARBA00004496"/>
    </source>
</evidence>
<comment type="subcellular location">
    <subcellularLocation>
        <location evidence="1">Cytoplasm</location>
    </subcellularLocation>
</comment>
<dbReference type="Pfam" id="PF10672">
    <property type="entry name" value="Methyltrans_SAM"/>
    <property type="match status" value="1"/>
</dbReference>
<dbReference type="InterPro" id="IPR029063">
    <property type="entry name" value="SAM-dependent_MTases_sf"/>
</dbReference>
<dbReference type="CDD" id="cd21153">
    <property type="entry name" value="PUA_RlmI"/>
    <property type="match status" value="1"/>
</dbReference>
<evidence type="ECO:0000256" key="6">
    <source>
        <dbReference type="ARBA" id="ARBA00038091"/>
    </source>
</evidence>
<dbReference type="Gene3D" id="3.40.50.150">
    <property type="entry name" value="Vaccinia Virus protein VP39"/>
    <property type="match status" value="1"/>
</dbReference>
<sequence>MRKLCLKKNEDRRLRAGHLWVFANEVDVKQSPLTDFAPGESATLCDWRGAPLGSVCVNPASLICARLHSRKPDVELDEALLAQRLESALALRQRLYPGPWYRLCHGEGDFLPGLVIDRYGDHLTVQVTTAGMEQRREALTAALHTLLHHTSILWANDLAARGLENLSREQQSEGQLPERLEVPENGCRFFAPCATGQKTGWFYDQRPNRAELARYAKDADVLDIFSYVGGFGVTAAAAGARSVTFVDASAQALAFAEENARANAPGCEAHTLCGDAFDLLRQMRDEGRRFQAISLDPPAFIKRRKDAALGLAAYKQANDLAVQLLTPGGILATSSCSHHLETQSLRACLTQAAAKRKLHARILFAGGQGPDHPIHAAMPETAYLKCFIAQVGA</sequence>
<dbReference type="InterPro" id="IPR036974">
    <property type="entry name" value="PUA_sf"/>
</dbReference>
<accession>A0A212K9T0</accession>
<dbReference type="GO" id="GO:0008168">
    <property type="term" value="F:methyltransferase activity"/>
    <property type="evidence" value="ECO:0007669"/>
    <property type="project" value="UniProtKB-KW"/>
</dbReference>
<dbReference type="InterPro" id="IPR015947">
    <property type="entry name" value="PUA-like_sf"/>
</dbReference>
<feature type="domain" description="S-adenosylmethionine-dependent methyltransferase" evidence="7">
    <location>
        <begin position="173"/>
        <end position="333"/>
    </location>
</feature>
<dbReference type="GO" id="GO:0005737">
    <property type="term" value="C:cytoplasm"/>
    <property type="evidence" value="ECO:0007669"/>
    <property type="project" value="UniProtKB-SubCell"/>
</dbReference>
<dbReference type="InterPro" id="IPR019614">
    <property type="entry name" value="SAM-dep_methyl-trfase"/>
</dbReference>
<evidence type="ECO:0000256" key="4">
    <source>
        <dbReference type="ARBA" id="ARBA00022679"/>
    </source>
</evidence>
<gene>
    <name evidence="9" type="ORF">KM92DES2_12501</name>
</gene>
<dbReference type="Gene3D" id="3.30.750.80">
    <property type="entry name" value="RNA methyltransferase domain (HRMD) like"/>
    <property type="match status" value="1"/>
</dbReference>
<evidence type="ECO:0000256" key="3">
    <source>
        <dbReference type="ARBA" id="ARBA00022603"/>
    </source>
</evidence>
<keyword evidence="5" id="KW-0949">S-adenosyl-L-methionine</keyword>
<protein>
    <recommendedName>
        <fullName evidence="10">SAM-dependent methyltransferase</fullName>
    </recommendedName>
</protein>
<dbReference type="GO" id="GO:0003723">
    <property type="term" value="F:RNA binding"/>
    <property type="evidence" value="ECO:0007669"/>
    <property type="project" value="InterPro"/>
</dbReference>
<dbReference type="CDD" id="cd11572">
    <property type="entry name" value="RlmI_M_like"/>
    <property type="match status" value="1"/>
</dbReference>
<dbReference type="Pfam" id="PF17785">
    <property type="entry name" value="PUA_3"/>
    <property type="match status" value="1"/>
</dbReference>
<evidence type="ECO:0008006" key="10">
    <source>
        <dbReference type="Google" id="ProtNLM"/>
    </source>
</evidence>
<evidence type="ECO:0000259" key="8">
    <source>
        <dbReference type="Pfam" id="PF17785"/>
    </source>
</evidence>
<keyword evidence="4" id="KW-0808">Transferase</keyword>
<dbReference type="AlphaFoldDB" id="A0A212K9T0"/>
<dbReference type="Gene3D" id="2.30.130.10">
    <property type="entry name" value="PUA domain"/>
    <property type="match status" value="1"/>
</dbReference>
<dbReference type="SUPFAM" id="SSF53335">
    <property type="entry name" value="S-adenosyl-L-methionine-dependent methyltransferases"/>
    <property type="match status" value="1"/>
</dbReference>
<dbReference type="CDD" id="cd02440">
    <property type="entry name" value="AdoMet_MTases"/>
    <property type="match status" value="1"/>
</dbReference>
<organism evidence="9">
    <name type="scientific">uncultured Desulfovibrio sp</name>
    <dbReference type="NCBI Taxonomy" id="167968"/>
    <lineage>
        <taxon>Bacteria</taxon>
        <taxon>Pseudomonadati</taxon>
        <taxon>Thermodesulfobacteriota</taxon>
        <taxon>Desulfovibrionia</taxon>
        <taxon>Desulfovibrionales</taxon>
        <taxon>Desulfovibrionaceae</taxon>
        <taxon>Desulfovibrio</taxon>
        <taxon>environmental samples</taxon>
    </lineage>
</organism>
<reference evidence="9" key="1">
    <citation type="submission" date="2016-04" db="EMBL/GenBank/DDBJ databases">
        <authorList>
            <person name="Evans L.H."/>
            <person name="Alamgir A."/>
            <person name="Owens N."/>
            <person name="Weber N.D."/>
            <person name="Virtaneva K."/>
            <person name="Barbian K."/>
            <person name="Babar A."/>
            <person name="Rosenke K."/>
        </authorList>
    </citation>
    <scope>NUCLEOTIDE SEQUENCE</scope>
    <source>
        <strain evidence="9">92-2</strain>
    </source>
</reference>